<keyword evidence="4" id="KW-1015">Disulfide bond</keyword>
<dbReference type="GO" id="GO:0009507">
    <property type="term" value="C:chloroplast"/>
    <property type="evidence" value="ECO:0007669"/>
    <property type="project" value="TreeGrafter"/>
</dbReference>
<keyword evidence="5" id="KW-0676">Redox-active center</keyword>
<dbReference type="EMBL" id="LR746271">
    <property type="protein sequence ID" value="CAA7401113.1"/>
    <property type="molecule type" value="Genomic_DNA"/>
</dbReference>
<evidence type="ECO:0000256" key="2">
    <source>
        <dbReference type="ARBA" id="ARBA00022448"/>
    </source>
</evidence>
<evidence type="ECO:0000259" key="7">
    <source>
        <dbReference type="PROSITE" id="PS51352"/>
    </source>
</evidence>
<comment type="function">
    <text evidence="6">Probable thiol-disulfide oxidoreductase that may participate in various redox reactions.</text>
</comment>
<comment type="similarity">
    <text evidence="1">Belongs to the thioredoxin family.</text>
</comment>
<dbReference type="InterPro" id="IPR013766">
    <property type="entry name" value="Thioredoxin_domain"/>
</dbReference>
<accession>A0A7I8KTE3</accession>
<dbReference type="PANTHER" id="PTHR43601">
    <property type="entry name" value="THIOREDOXIN, MITOCHONDRIAL"/>
    <property type="match status" value="1"/>
</dbReference>
<evidence type="ECO:0000313" key="8">
    <source>
        <dbReference type="EMBL" id="CAA7401113.1"/>
    </source>
</evidence>
<feature type="domain" description="Thioredoxin" evidence="7">
    <location>
        <begin position="75"/>
        <end position="204"/>
    </location>
</feature>
<organism evidence="8 9">
    <name type="scientific">Spirodela intermedia</name>
    <name type="common">Intermediate duckweed</name>
    <dbReference type="NCBI Taxonomy" id="51605"/>
    <lineage>
        <taxon>Eukaryota</taxon>
        <taxon>Viridiplantae</taxon>
        <taxon>Streptophyta</taxon>
        <taxon>Embryophyta</taxon>
        <taxon>Tracheophyta</taxon>
        <taxon>Spermatophyta</taxon>
        <taxon>Magnoliopsida</taxon>
        <taxon>Liliopsida</taxon>
        <taxon>Araceae</taxon>
        <taxon>Lemnoideae</taxon>
        <taxon>Spirodela</taxon>
    </lineage>
</organism>
<dbReference type="CDD" id="cd02947">
    <property type="entry name" value="TRX_family"/>
    <property type="match status" value="1"/>
</dbReference>
<dbReference type="PANTHER" id="PTHR43601:SF17">
    <property type="entry name" value="THIOREDOXIN-LIKE 1-2, CHLOROPLASTIC"/>
    <property type="match status" value="1"/>
</dbReference>
<keyword evidence="9" id="KW-1185">Reference proteome</keyword>
<dbReference type="GO" id="GO:0045454">
    <property type="term" value="P:cell redox homeostasis"/>
    <property type="evidence" value="ECO:0007669"/>
    <property type="project" value="TreeGrafter"/>
</dbReference>
<evidence type="ECO:0000256" key="6">
    <source>
        <dbReference type="ARBA" id="ARBA00056742"/>
    </source>
</evidence>
<evidence type="ECO:0000256" key="1">
    <source>
        <dbReference type="ARBA" id="ARBA00008987"/>
    </source>
</evidence>
<gene>
    <name evidence="8" type="ORF">SI8410_08011791</name>
</gene>
<dbReference type="Proteomes" id="UP000663760">
    <property type="component" value="Chromosome 8"/>
</dbReference>
<dbReference type="FunFam" id="3.40.30.10:FF:000199">
    <property type="entry name" value="Thioredoxin-like 1-2, chloroplastic"/>
    <property type="match status" value="1"/>
</dbReference>
<dbReference type="Pfam" id="PF00085">
    <property type="entry name" value="Thioredoxin"/>
    <property type="match status" value="1"/>
</dbReference>
<keyword evidence="3" id="KW-0249">Electron transport</keyword>
<evidence type="ECO:0000256" key="5">
    <source>
        <dbReference type="ARBA" id="ARBA00023284"/>
    </source>
</evidence>
<name>A0A7I8KTE3_SPIIN</name>
<evidence type="ECO:0000256" key="4">
    <source>
        <dbReference type="ARBA" id="ARBA00023157"/>
    </source>
</evidence>
<dbReference type="AlphaFoldDB" id="A0A7I8KTE3"/>
<dbReference type="PROSITE" id="PS51352">
    <property type="entry name" value="THIOREDOXIN_2"/>
    <property type="match status" value="1"/>
</dbReference>
<dbReference type="Gene3D" id="3.40.30.10">
    <property type="entry name" value="Glutaredoxin"/>
    <property type="match status" value="1"/>
</dbReference>
<reference evidence="8" key="1">
    <citation type="submission" date="2020-02" db="EMBL/GenBank/DDBJ databases">
        <authorList>
            <person name="Scholz U."/>
            <person name="Mascher M."/>
            <person name="Fiebig A."/>
        </authorList>
    </citation>
    <scope>NUCLEOTIDE SEQUENCE</scope>
</reference>
<evidence type="ECO:0000313" key="9">
    <source>
        <dbReference type="Proteomes" id="UP000663760"/>
    </source>
</evidence>
<dbReference type="SUPFAM" id="SSF52833">
    <property type="entry name" value="Thioredoxin-like"/>
    <property type="match status" value="1"/>
</dbReference>
<evidence type="ECO:0000256" key="3">
    <source>
        <dbReference type="ARBA" id="ARBA00022982"/>
    </source>
</evidence>
<sequence>MAISLREIACVSCSGAGGLDKKRALAGRPPSTLDFFSSSGDMNGKLVALREPGSFSVRVLFLDSRSPTHHLHARIRAGSTGVPRTMRWWEKGAAPNMMEIGSARELAESLLAAGDKLVVVDFYSPGCGGCRSLHPKICQIAEANRDVVFLKVNYEEHKSMCQSLQVHVLPFFRFYRGADGRVCSFSCTNATINKFRDALAKHGAERDGGAAIPGPAKGLEESELLKLASNRDLLFGPPPGGSSGSLPGATEIGEGYGALTSL</sequence>
<dbReference type="InterPro" id="IPR036249">
    <property type="entry name" value="Thioredoxin-like_sf"/>
</dbReference>
<protein>
    <recommendedName>
        <fullName evidence="7">Thioredoxin domain-containing protein</fullName>
    </recommendedName>
</protein>
<dbReference type="OrthoDB" id="2121326at2759"/>
<proteinExistence type="inferred from homology"/>
<keyword evidence="2" id="KW-0813">Transport</keyword>